<dbReference type="InterPro" id="IPR000945">
    <property type="entry name" value="DBH-like"/>
</dbReference>
<dbReference type="GO" id="GO:0042420">
    <property type="term" value="P:dopamine catabolic process"/>
    <property type="evidence" value="ECO:0007669"/>
    <property type="project" value="TreeGrafter"/>
</dbReference>
<dbReference type="GO" id="GO:0030667">
    <property type="term" value="C:secretory granule membrane"/>
    <property type="evidence" value="ECO:0007669"/>
    <property type="project" value="TreeGrafter"/>
</dbReference>
<dbReference type="InterPro" id="IPR005018">
    <property type="entry name" value="DOMON_domain"/>
</dbReference>
<dbReference type="InterPro" id="IPR045266">
    <property type="entry name" value="DOH_DOMON"/>
</dbReference>
<dbReference type="Proteomes" id="UP000663889">
    <property type="component" value="Unassembled WGS sequence"/>
</dbReference>
<gene>
    <name evidence="3" type="ORF">SEV965_LOCUS37489</name>
</gene>
<name>A0A815VHC7_9BILA</name>
<dbReference type="GO" id="GO:0042421">
    <property type="term" value="P:norepinephrine biosynthetic process"/>
    <property type="evidence" value="ECO:0007669"/>
    <property type="project" value="TreeGrafter"/>
</dbReference>
<feature type="domain" description="DOMON" evidence="2">
    <location>
        <begin position="42"/>
        <end position="159"/>
    </location>
</feature>
<dbReference type="AlphaFoldDB" id="A0A815VHC7"/>
<dbReference type="EMBL" id="CAJNOU010007796">
    <property type="protein sequence ID" value="CAF1530248.1"/>
    <property type="molecule type" value="Genomic_DNA"/>
</dbReference>
<dbReference type="CDD" id="cd09631">
    <property type="entry name" value="DOMON_DOH"/>
    <property type="match status" value="1"/>
</dbReference>
<dbReference type="SMART" id="SM00664">
    <property type="entry name" value="DoH"/>
    <property type="match status" value="1"/>
</dbReference>
<dbReference type="Gene3D" id="2.60.40.1210">
    <property type="entry name" value="Cellobiose dehydrogenase, cytochrome domain"/>
    <property type="match status" value="1"/>
</dbReference>
<feature type="non-terminal residue" evidence="3">
    <location>
        <position position="1"/>
    </location>
</feature>
<sequence>MSKYIIIILLSFWLIVIDICTGISSPIQPFTTYKHSTELQQGIADLWWTIDDAEQEIIFELHVKSTGWIGLGLSPAGGMKGADIAVGWVESSGNVYLQDRFATRNARPVLDNTTQDWHLLQGRENDGWTAIQFKRLLDTCDSMDFPITVKTNFFFISTSIVSSFVLKSGTNTLIFAYGLVDLDSNRPEVDITYHNTRRNTRIIPLRSYADPPSDDKFIGLDTFEFRLNNYRVPSTDTTYHCKIYKAPSGYPLKRHAIA</sequence>
<keyword evidence="1" id="KW-0732">Signal</keyword>
<dbReference type="PANTHER" id="PTHR10157:SF23">
    <property type="entry name" value="MOXD1 HOMOLOG 1"/>
    <property type="match status" value="1"/>
</dbReference>
<protein>
    <recommendedName>
        <fullName evidence="2">DOMON domain-containing protein</fullName>
    </recommendedName>
</protein>
<evidence type="ECO:0000313" key="3">
    <source>
        <dbReference type="EMBL" id="CAF1530248.1"/>
    </source>
</evidence>
<dbReference type="GO" id="GO:0006589">
    <property type="term" value="P:octopamine biosynthetic process"/>
    <property type="evidence" value="ECO:0007669"/>
    <property type="project" value="TreeGrafter"/>
</dbReference>
<dbReference type="GO" id="GO:0005615">
    <property type="term" value="C:extracellular space"/>
    <property type="evidence" value="ECO:0007669"/>
    <property type="project" value="TreeGrafter"/>
</dbReference>
<dbReference type="GO" id="GO:0004500">
    <property type="term" value="F:dopamine beta-monooxygenase activity"/>
    <property type="evidence" value="ECO:0007669"/>
    <property type="project" value="InterPro"/>
</dbReference>
<accession>A0A815VHC7</accession>
<dbReference type="PANTHER" id="PTHR10157">
    <property type="entry name" value="DOPAMINE BETA HYDROXYLASE RELATED"/>
    <property type="match status" value="1"/>
</dbReference>
<dbReference type="Pfam" id="PF03351">
    <property type="entry name" value="DOMON"/>
    <property type="match status" value="1"/>
</dbReference>
<organism evidence="3 4">
    <name type="scientific">Rotaria sordida</name>
    <dbReference type="NCBI Taxonomy" id="392033"/>
    <lineage>
        <taxon>Eukaryota</taxon>
        <taxon>Metazoa</taxon>
        <taxon>Spiralia</taxon>
        <taxon>Gnathifera</taxon>
        <taxon>Rotifera</taxon>
        <taxon>Eurotatoria</taxon>
        <taxon>Bdelloidea</taxon>
        <taxon>Philodinida</taxon>
        <taxon>Philodinidae</taxon>
        <taxon>Rotaria</taxon>
    </lineage>
</organism>
<proteinExistence type="predicted"/>
<comment type="caution">
    <text evidence="3">The sequence shown here is derived from an EMBL/GenBank/DDBJ whole genome shotgun (WGS) entry which is preliminary data.</text>
</comment>
<reference evidence="3" key="1">
    <citation type="submission" date="2021-02" db="EMBL/GenBank/DDBJ databases">
        <authorList>
            <person name="Nowell W R."/>
        </authorList>
    </citation>
    <scope>NUCLEOTIDE SEQUENCE</scope>
</reference>
<dbReference type="GO" id="GO:0005507">
    <property type="term" value="F:copper ion binding"/>
    <property type="evidence" value="ECO:0007669"/>
    <property type="project" value="TreeGrafter"/>
</dbReference>
<dbReference type="PROSITE" id="PS50836">
    <property type="entry name" value="DOMON"/>
    <property type="match status" value="1"/>
</dbReference>
<dbReference type="SUPFAM" id="SSF49344">
    <property type="entry name" value="CBD9-like"/>
    <property type="match status" value="1"/>
</dbReference>
<feature type="signal peptide" evidence="1">
    <location>
        <begin position="1"/>
        <end position="22"/>
    </location>
</feature>
<evidence type="ECO:0000259" key="2">
    <source>
        <dbReference type="PROSITE" id="PS50836"/>
    </source>
</evidence>
<evidence type="ECO:0000313" key="4">
    <source>
        <dbReference type="Proteomes" id="UP000663889"/>
    </source>
</evidence>
<evidence type="ECO:0000256" key="1">
    <source>
        <dbReference type="SAM" id="SignalP"/>
    </source>
</evidence>
<feature type="chain" id="PRO_5032540285" description="DOMON domain-containing protein" evidence="1">
    <location>
        <begin position="23"/>
        <end position="258"/>
    </location>
</feature>